<evidence type="ECO:0000256" key="1">
    <source>
        <dbReference type="ARBA" id="ARBA00022553"/>
    </source>
</evidence>
<evidence type="ECO:0000313" key="6">
    <source>
        <dbReference type="EMBL" id="MDT0554383.1"/>
    </source>
</evidence>
<dbReference type="EMBL" id="JAVRHZ010000001">
    <property type="protein sequence ID" value="MDT0554383.1"/>
    <property type="molecule type" value="Genomic_DNA"/>
</dbReference>
<dbReference type="InterPro" id="IPR058245">
    <property type="entry name" value="NreC/VraR/RcsB-like_REC"/>
</dbReference>
<name>A0ABU2YBF4_9FLAO</name>
<dbReference type="SMART" id="SM00448">
    <property type="entry name" value="REC"/>
    <property type="match status" value="1"/>
</dbReference>
<dbReference type="SUPFAM" id="SSF46894">
    <property type="entry name" value="C-terminal effector domain of the bipartite response regulators"/>
    <property type="match status" value="1"/>
</dbReference>
<dbReference type="PANTHER" id="PTHR45566:SF2">
    <property type="entry name" value="NARL SUBFAMILY"/>
    <property type="match status" value="1"/>
</dbReference>
<dbReference type="Proteomes" id="UP001254488">
    <property type="component" value="Unassembled WGS sequence"/>
</dbReference>
<dbReference type="RefSeq" id="WP_311331349.1">
    <property type="nucleotide sequence ID" value="NZ_JAVRHZ010000001.1"/>
</dbReference>
<feature type="domain" description="HTH luxR-type" evidence="4">
    <location>
        <begin position="140"/>
        <end position="205"/>
    </location>
</feature>
<feature type="modified residue" description="4-aspartylphosphate" evidence="3">
    <location>
        <position position="54"/>
    </location>
</feature>
<dbReference type="InterPro" id="IPR000792">
    <property type="entry name" value="Tscrpt_reg_LuxR_C"/>
</dbReference>
<dbReference type="InterPro" id="IPR001789">
    <property type="entry name" value="Sig_transdc_resp-reg_receiver"/>
</dbReference>
<keyword evidence="2" id="KW-0238">DNA-binding</keyword>
<dbReference type="SUPFAM" id="SSF52172">
    <property type="entry name" value="CheY-like"/>
    <property type="match status" value="1"/>
</dbReference>
<gene>
    <name evidence="6" type="ORF">RM538_00085</name>
</gene>
<evidence type="ECO:0000256" key="2">
    <source>
        <dbReference type="ARBA" id="ARBA00023125"/>
    </source>
</evidence>
<evidence type="ECO:0000259" key="4">
    <source>
        <dbReference type="PROSITE" id="PS50043"/>
    </source>
</evidence>
<dbReference type="InterPro" id="IPR051015">
    <property type="entry name" value="EvgA-like"/>
</dbReference>
<proteinExistence type="predicted"/>
<dbReference type="InterPro" id="IPR036388">
    <property type="entry name" value="WH-like_DNA-bd_sf"/>
</dbReference>
<dbReference type="Gene3D" id="1.10.10.10">
    <property type="entry name" value="Winged helix-like DNA-binding domain superfamily/Winged helix DNA-binding domain"/>
    <property type="match status" value="1"/>
</dbReference>
<dbReference type="InterPro" id="IPR016032">
    <property type="entry name" value="Sig_transdc_resp-reg_C-effctor"/>
</dbReference>
<organism evidence="6 7">
    <name type="scientific">Patiriisocius hiemis</name>
    <dbReference type="NCBI Taxonomy" id="3075604"/>
    <lineage>
        <taxon>Bacteria</taxon>
        <taxon>Pseudomonadati</taxon>
        <taxon>Bacteroidota</taxon>
        <taxon>Flavobacteriia</taxon>
        <taxon>Flavobacteriales</taxon>
        <taxon>Flavobacteriaceae</taxon>
        <taxon>Patiriisocius</taxon>
    </lineage>
</organism>
<dbReference type="PROSITE" id="PS50110">
    <property type="entry name" value="RESPONSE_REGULATORY"/>
    <property type="match status" value="1"/>
</dbReference>
<dbReference type="PANTHER" id="PTHR45566">
    <property type="entry name" value="HTH-TYPE TRANSCRIPTIONAL REGULATOR YHJB-RELATED"/>
    <property type="match status" value="1"/>
</dbReference>
<dbReference type="CDD" id="cd17535">
    <property type="entry name" value="REC_NarL-like"/>
    <property type="match status" value="1"/>
</dbReference>
<dbReference type="PROSITE" id="PS50043">
    <property type="entry name" value="HTH_LUXR_2"/>
    <property type="match status" value="1"/>
</dbReference>
<keyword evidence="1 3" id="KW-0597">Phosphoprotein</keyword>
<accession>A0ABU2YBF4</accession>
<dbReference type="InterPro" id="IPR011006">
    <property type="entry name" value="CheY-like_superfamily"/>
</dbReference>
<dbReference type="Gene3D" id="3.40.50.2300">
    <property type="match status" value="1"/>
</dbReference>
<dbReference type="SMART" id="SM00421">
    <property type="entry name" value="HTH_LUXR"/>
    <property type="match status" value="1"/>
</dbReference>
<evidence type="ECO:0000256" key="3">
    <source>
        <dbReference type="PROSITE-ProRule" id="PRU00169"/>
    </source>
</evidence>
<dbReference type="CDD" id="cd06170">
    <property type="entry name" value="LuxR_C_like"/>
    <property type="match status" value="1"/>
</dbReference>
<dbReference type="Pfam" id="PF00072">
    <property type="entry name" value="Response_reg"/>
    <property type="match status" value="1"/>
</dbReference>
<comment type="caution">
    <text evidence="6">The sequence shown here is derived from an EMBL/GenBank/DDBJ whole genome shotgun (WGS) entry which is preliminary data.</text>
</comment>
<sequence length="212" mass="23912">MSQTILVADDHPMLLKGLIQELEQYGYKTLKGALNGATALEEIITEKPDIAILDIEMPILSGFEVIKKATEVNTKTKFIILTSHKEKAFVMKAKKLNISGYLLKDEPFSEINKCIKAVEKGETYFSKTFNHIFSTKVSPELKKIKFLSPSERTIVRLIAQEKTSKEIGELLSISHRTVEKHRANIIAKLDLPPNTDSLTVWTTENKELILSL</sequence>
<evidence type="ECO:0000259" key="5">
    <source>
        <dbReference type="PROSITE" id="PS50110"/>
    </source>
</evidence>
<feature type="domain" description="Response regulatory" evidence="5">
    <location>
        <begin position="4"/>
        <end position="119"/>
    </location>
</feature>
<dbReference type="Pfam" id="PF00196">
    <property type="entry name" value="GerE"/>
    <property type="match status" value="1"/>
</dbReference>
<reference evidence="6 7" key="1">
    <citation type="submission" date="2023-09" db="EMBL/GenBank/DDBJ databases">
        <authorList>
            <person name="Rey-Velasco X."/>
        </authorList>
    </citation>
    <scope>NUCLEOTIDE SEQUENCE [LARGE SCALE GENOMIC DNA]</scope>
    <source>
        <strain evidence="6 7">W242</strain>
    </source>
</reference>
<protein>
    <submittedName>
        <fullName evidence="6">Response regulator transcription factor</fullName>
    </submittedName>
</protein>
<evidence type="ECO:0000313" key="7">
    <source>
        <dbReference type="Proteomes" id="UP001254488"/>
    </source>
</evidence>
<keyword evidence="7" id="KW-1185">Reference proteome</keyword>
<dbReference type="PRINTS" id="PR00038">
    <property type="entry name" value="HTHLUXR"/>
</dbReference>